<sequence>YLPNIDGSSLTMENFQRYWQHKKNSDQNNVQKISISSCINPCKLHNGISMGILILIYCPVHIIRMKGKDFCENTFKLYNSSESQTVSATGSLAFFMTLAQSINLILCHRNFRNNLGFYLKYEDIPPEYEYNDDDLMKRNKFI</sequence>
<evidence type="ECO:0000313" key="2">
    <source>
        <dbReference type="Proteomes" id="UP001153678"/>
    </source>
</evidence>
<dbReference type="Proteomes" id="UP001153678">
    <property type="component" value="Unassembled WGS sequence"/>
</dbReference>
<reference evidence="1" key="1">
    <citation type="submission" date="2022-08" db="EMBL/GenBank/DDBJ databases">
        <authorList>
            <person name="Kallberg Y."/>
            <person name="Tangrot J."/>
            <person name="Rosling A."/>
        </authorList>
    </citation>
    <scope>NUCLEOTIDE SEQUENCE</scope>
    <source>
        <strain evidence="1">Wild A</strain>
    </source>
</reference>
<gene>
    <name evidence="1" type="ORF">FWILDA_LOCUS13005</name>
</gene>
<feature type="non-terminal residue" evidence="1">
    <location>
        <position position="142"/>
    </location>
</feature>
<proteinExistence type="predicted"/>
<comment type="caution">
    <text evidence="1">The sequence shown here is derived from an EMBL/GenBank/DDBJ whole genome shotgun (WGS) entry which is preliminary data.</text>
</comment>
<protein>
    <submittedName>
        <fullName evidence="1">4912_t:CDS:1</fullName>
    </submittedName>
</protein>
<dbReference type="EMBL" id="CAMKVN010004545">
    <property type="protein sequence ID" value="CAI2187292.1"/>
    <property type="molecule type" value="Genomic_DNA"/>
</dbReference>
<dbReference type="AlphaFoldDB" id="A0A9W4SZF6"/>
<organism evidence="1 2">
    <name type="scientific">Funneliformis geosporum</name>
    <dbReference type="NCBI Taxonomy" id="1117311"/>
    <lineage>
        <taxon>Eukaryota</taxon>
        <taxon>Fungi</taxon>
        <taxon>Fungi incertae sedis</taxon>
        <taxon>Mucoromycota</taxon>
        <taxon>Glomeromycotina</taxon>
        <taxon>Glomeromycetes</taxon>
        <taxon>Glomerales</taxon>
        <taxon>Glomeraceae</taxon>
        <taxon>Funneliformis</taxon>
    </lineage>
</organism>
<keyword evidence="2" id="KW-1185">Reference proteome</keyword>
<dbReference type="OrthoDB" id="2331958at2759"/>
<accession>A0A9W4SZF6</accession>
<evidence type="ECO:0000313" key="1">
    <source>
        <dbReference type="EMBL" id="CAI2187292.1"/>
    </source>
</evidence>
<name>A0A9W4SZF6_9GLOM</name>